<dbReference type="SUPFAM" id="SSF56601">
    <property type="entry name" value="beta-lactamase/transpeptidase-like"/>
    <property type="match status" value="1"/>
</dbReference>
<dbReference type="PANTHER" id="PTHR30627">
    <property type="entry name" value="PEPTIDOGLYCAN D,D-TRANSPEPTIDASE"/>
    <property type="match status" value="1"/>
</dbReference>
<dbReference type="GO" id="GO:0071972">
    <property type="term" value="F:peptidoglycan L,D-transpeptidase activity"/>
    <property type="evidence" value="ECO:0007669"/>
    <property type="project" value="TreeGrafter"/>
</dbReference>
<dbReference type="InterPro" id="IPR050515">
    <property type="entry name" value="Beta-lactam/transpept"/>
</dbReference>
<gene>
    <name evidence="2" type="ORF">IAB63_03575</name>
</gene>
<name>A0A9D1KVK6_9FIRM</name>
<dbReference type="Gene3D" id="3.40.710.10">
    <property type="entry name" value="DD-peptidase/beta-lactamase superfamily"/>
    <property type="match status" value="1"/>
</dbReference>
<reference evidence="2" key="1">
    <citation type="submission" date="2020-10" db="EMBL/GenBank/DDBJ databases">
        <authorList>
            <person name="Gilroy R."/>
        </authorList>
    </citation>
    <scope>NUCLEOTIDE SEQUENCE</scope>
    <source>
        <strain evidence="2">CHK187-14744</strain>
    </source>
</reference>
<evidence type="ECO:0000313" key="3">
    <source>
        <dbReference type="Proteomes" id="UP000824164"/>
    </source>
</evidence>
<dbReference type="Proteomes" id="UP000824164">
    <property type="component" value="Unassembled WGS sequence"/>
</dbReference>
<organism evidence="2 3">
    <name type="scientific">Candidatus Onthocola gallistercoris</name>
    <dbReference type="NCBI Taxonomy" id="2840876"/>
    <lineage>
        <taxon>Bacteria</taxon>
        <taxon>Bacillati</taxon>
        <taxon>Bacillota</taxon>
        <taxon>Bacilli</taxon>
        <taxon>Candidatus Onthocola</taxon>
    </lineage>
</organism>
<evidence type="ECO:0000313" key="2">
    <source>
        <dbReference type="EMBL" id="HIU02316.1"/>
    </source>
</evidence>
<dbReference type="GO" id="GO:0005886">
    <property type="term" value="C:plasma membrane"/>
    <property type="evidence" value="ECO:0007669"/>
    <property type="project" value="TreeGrafter"/>
</dbReference>
<accession>A0A9D1KVK6</accession>
<protein>
    <submittedName>
        <fullName evidence="2">Penicillin-binding protein 2</fullName>
    </submittedName>
</protein>
<dbReference type="GO" id="GO:0008658">
    <property type="term" value="F:penicillin binding"/>
    <property type="evidence" value="ECO:0007669"/>
    <property type="project" value="InterPro"/>
</dbReference>
<sequence length="445" mass="48077">MGYFVYFNGFVAQDVISSPYNVRVNSFADTIVRGDIISSDGITLAETITDENGEETRYYPLGRIFAHAVGTSEINQSGLELSNNFYMLQSNSNPLYNVINDLRGIKNQGDQVITTLNASLQEAAYNALGNNDGAVVAIEPSTGRVLAMVSKPDYDPNTLVSDYESIISGEGEDVLLNKATSGRFVPGSIFKTFTSLAYIRSGADYDSYSYTCQGRINLGGDEYITCFDGNVHGDEDFYDSFAYSCNASFGNIGLGLSKSLFRDTCNSLFFNTDLPTSIPHVKSNFDLDDDASDWLTAATAIGQGETTVTPLHMAMIASAIANGGNLMEPYMTDAVQTSSGDNVRRFMPESYGSIMTTSEAELLTEMMTDVVDYGTATSLSGYGYTVAGKTGTAEVDGRGDNSWFIGFAPVEQPQIAICVLVENDEGYYESALPVANAVLSNYLNQ</sequence>
<dbReference type="PANTHER" id="PTHR30627:SF24">
    <property type="entry name" value="PENICILLIN-BINDING PROTEIN 4B"/>
    <property type="match status" value="1"/>
</dbReference>
<dbReference type="GO" id="GO:0071555">
    <property type="term" value="P:cell wall organization"/>
    <property type="evidence" value="ECO:0007669"/>
    <property type="project" value="TreeGrafter"/>
</dbReference>
<evidence type="ECO:0000259" key="1">
    <source>
        <dbReference type="Pfam" id="PF00905"/>
    </source>
</evidence>
<dbReference type="EMBL" id="DVLT01000024">
    <property type="protein sequence ID" value="HIU02316.1"/>
    <property type="molecule type" value="Genomic_DNA"/>
</dbReference>
<reference evidence="2" key="2">
    <citation type="journal article" date="2021" name="PeerJ">
        <title>Extensive microbial diversity within the chicken gut microbiome revealed by metagenomics and culture.</title>
        <authorList>
            <person name="Gilroy R."/>
            <person name="Ravi A."/>
            <person name="Getino M."/>
            <person name="Pursley I."/>
            <person name="Horton D.L."/>
            <person name="Alikhan N.F."/>
            <person name="Baker D."/>
            <person name="Gharbi K."/>
            <person name="Hall N."/>
            <person name="Watson M."/>
            <person name="Adriaenssens E.M."/>
            <person name="Foster-Nyarko E."/>
            <person name="Jarju S."/>
            <person name="Secka A."/>
            <person name="Antonio M."/>
            <person name="Oren A."/>
            <person name="Chaudhuri R.R."/>
            <person name="La Ragione R."/>
            <person name="Hildebrand F."/>
            <person name="Pallen M.J."/>
        </authorList>
    </citation>
    <scope>NUCLEOTIDE SEQUENCE</scope>
    <source>
        <strain evidence="2">CHK187-14744</strain>
    </source>
</reference>
<dbReference type="InterPro" id="IPR012338">
    <property type="entry name" value="Beta-lactam/transpept-like"/>
</dbReference>
<dbReference type="Gene3D" id="3.90.1310.10">
    <property type="entry name" value="Penicillin-binding protein 2a (Domain 2)"/>
    <property type="match status" value="1"/>
</dbReference>
<proteinExistence type="predicted"/>
<comment type="caution">
    <text evidence="2">The sequence shown here is derived from an EMBL/GenBank/DDBJ whole genome shotgun (WGS) entry which is preliminary data.</text>
</comment>
<dbReference type="InterPro" id="IPR001460">
    <property type="entry name" value="PCN-bd_Tpept"/>
</dbReference>
<dbReference type="AlphaFoldDB" id="A0A9D1KVK6"/>
<feature type="domain" description="Penicillin-binding protein transpeptidase" evidence="1">
    <location>
        <begin position="133"/>
        <end position="439"/>
    </location>
</feature>
<dbReference type="Pfam" id="PF00905">
    <property type="entry name" value="Transpeptidase"/>
    <property type="match status" value="1"/>
</dbReference>